<reference evidence="1 2" key="1">
    <citation type="submission" date="2019-07" db="EMBL/GenBank/DDBJ databases">
        <authorList>
            <person name="Cremers G."/>
        </authorList>
    </citation>
    <scope>NUCLEOTIDE SEQUENCE [LARGE SCALE GENOMIC DNA]</scope>
</reference>
<dbReference type="SUPFAM" id="SSF50118">
    <property type="entry name" value="Cell growth inhibitor/plasmid maintenance toxic component"/>
    <property type="match status" value="1"/>
</dbReference>
<dbReference type="EMBL" id="CABIKM010000048">
    <property type="protein sequence ID" value="VUZ86242.1"/>
    <property type="molecule type" value="Genomic_DNA"/>
</dbReference>
<dbReference type="GO" id="GO:0004521">
    <property type="term" value="F:RNA endonuclease activity"/>
    <property type="evidence" value="ECO:0007669"/>
    <property type="project" value="TreeGrafter"/>
</dbReference>
<organism evidence="1 2">
    <name type="scientific">Candidatus Methylomirabilis lanthanidiphila</name>
    <dbReference type="NCBI Taxonomy" id="2211376"/>
    <lineage>
        <taxon>Bacteria</taxon>
        <taxon>Candidatus Methylomirabilota</taxon>
        <taxon>Candidatus Methylomirabilia</taxon>
        <taxon>Candidatus Methylomirabilales</taxon>
        <taxon>Candidatus Methylomirabilaceae</taxon>
        <taxon>Candidatus Methylomirabilis</taxon>
    </lineage>
</organism>
<dbReference type="Proteomes" id="UP000334340">
    <property type="component" value="Unassembled WGS sequence"/>
</dbReference>
<sequence>MKRGEIRWYRFKAPDKKRPVLILTRDSMLEYLGEVTVAPLTSTIRDIPSEVLLTKPDGMPTECAINCDHIQTVSKGNIGSVITILSPEKLQAVRAAVMFALNL</sequence>
<dbReference type="InterPro" id="IPR003477">
    <property type="entry name" value="PemK-like"/>
</dbReference>
<dbReference type="GO" id="GO:0003677">
    <property type="term" value="F:DNA binding"/>
    <property type="evidence" value="ECO:0007669"/>
    <property type="project" value="InterPro"/>
</dbReference>
<dbReference type="InterPro" id="IPR011067">
    <property type="entry name" value="Plasmid_toxin/cell-grow_inhib"/>
</dbReference>
<evidence type="ECO:0000313" key="1">
    <source>
        <dbReference type="EMBL" id="VUZ86242.1"/>
    </source>
</evidence>
<keyword evidence="2" id="KW-1185">Reference proteome</keyword>
<dbReference type="Pfam" id="PF02452">
    <property type="entry name" value="PemK_toxin"/>
    <property type="match status" value="1"/>
</dbReference>
<dbReference type="GO" id="GO:0016787">
    <property type="term" value="F:hydrolase activity"/>
    <property type="evidence" value="ECO:0007669"/>
    <property type="project" value="UniProtKB-KW"/>
</dbReference>
<evidence type="ECO:0000313" key="2">
    <source>
        <dbReference type="Proteomes" id="UP000334340"/>
    </source>
</evidence>
<dbReference type="EC" id="3.1.-.-" evidence="1"/>
<gene>
    <name evidence="1" type="primary">mazF3</name>
    <name evidence="1" type="ORF">MELA_02642</name>
</gene>
<proteinExistence type="predicted"/>
<dbReference type="AlphaFoldDB" id="A0A564ZNL0"/>
<name>A0A564ZNL0_9BACT</name>
<dbReference type="PANTHER" id="PTHR33988">
    <property type="entry name" value="ENDORIBONUCLEASE MAZF-RELATED"/>
    <property type="match status" value="1"/>
</dbReference>
<dbReference type="GO" id="GO:0006402">
    <property type="term" value="P:mRNA catabolic process"/>
    <property type="evidence" value="ECO:0007669"/>
    <property type="project" value="TreeGrafter"/>
</dbReference>
<dbReference type="PANTHER" id="PTHR33988:SF2">
    <property type="entry name" value="ENDORIBONUCLEASE MAZF"/>
    <property type="match status" value="1"/>
</dbReference>
<keyword evidence="1" id="KW-0378">Hydrolase</keyword>
<dbReference type="GO" id="GO:0016075">
    <property type="term" value="P:rRNA catabolic process"/>
    <property type="evidence" value="ECO:0007669"/>
    <property type="project" value="TreeGrafter"/>
</dbReference>
<protein>
    <submittedName>
        <fullName evidence="1">mRNA interferase MazF3</fullName>
        <ecNumber evidence="1">3.1.-.-</ecNumber>
    </submittedName>
</protein>
<accession>A0A564ZNL0</accession>
<dbReference type="Gene3D" id="2.30.30.110">
    <property type="match status" value="1"/>
</dbReference>